<comment type="catalytic activity">
    <reaction evidence="13">
        <text>a triacylglycerol + H2O = a diacylglycerol + a fatty acid + H(+)</text>
        <dbReference type="Rhea" id="RHEA:12044"/>
        <dbReference type="ChEBI" id="CHEBI:15377"/>
        <dbReference type="ChEBI" id="CHEBI:15378"/>
        <dbReference type="ChEBI" id="CHEBI:17855"/>
        <dbReference type="ChEBI" id="CHEBI:18035"/>
        <dbReference type="ChEBI" id="CHEBI:28868"/>
        <dbReference type="EC" id="3.1.1.3"/>
    </reaction>
    <physiologicalReaction direction="left-to-right" evidence="13">
        <dbReference type="Rhea" id="RHEA:12045"/>
    </physiologicalReaction>
</comment>
<comment type="catalytic activity">
    <reaction evidence="22">
        <text>1,3-dihexadecanoyl-2-(9Z-octadecenoyl)glycerol + H2O = 1-hexadecanoyl-2-(9Z-octadecenoyl)-glycerol + hexadecanoate + H(+)</text>
        <dbReference type="Rhea" id="RHEA:40979"/>
        <dbReference type="ChEBI" id="CHEBI:7896"/>
        <dbReference type="ChEBI" id="CHEBI:15377"/>
        <dbReference type="ChEBI" id="CHEBI:15378"/>
        <dbReference type="ChEBI" id="CHEBI:75585"/>
        <dbReference type="ChEBI" id="CHEBI:75688"/>
    </reaction>
    <physiologicalReaction direction="left-to-right" evidence="22">
        <dbReference type="Rhea" id="RHEA:40980"/>
    </physiologicalReaction>
</comment>
<evidence type="ECO:0000256" key="17">
    <source>
        <dbReference type="ARBA" id="ARBA00031182"/>
    </source>
</evidence>
<evidence type="ECO:0000256" key="31">
    <source>
        <dbReference type="ARBA" id="ARBA00048374"/>
    </source>
</evidence>
<evidence type="ECO:0000256" key="18">
    <source>
        <dbReference type="ARBA" id="ARBA00031485"/>
    </source>
</evidence>
<evidence type="ECO:0000256" key="28">
    <source>
        <dbReference type="ARBA" id="ARBA00048058"/>
    </source>
</evidence>
<dbReference type="Pfam" id="PF00657">
    <property type="entry name" value="Lipase_GDSL"/>
    <property type="match status" value="1"/>
</dbReference>
<evidence type="ECO:0000256" key="14">
    <source>
        <dbReference type="ARBA" id="ARBA00023408"/>
    </source>
</evidence>
<evidence type="ECO:0000256" key="29">
    <source>
        <dbReference type="ARBA" id="ARBA00048227"/>
    </source>
</evidence>
<comment type="catalytic activity">
    <reaction evidence="27">
        <text>a 1-O-alkyl-2-acyl-sn-glycero-3-phosphocholine + H2O = a 1-O-alkyl-sn-glycero-3-phosphocholine + a fatty acid + H(+)</text>
        <dbReference type="Rhea" id="RHEA:36231"/>
        <dbReference type="ChEBI" id="CHEBI:15377"/>
        <dbReference type="ChEBI" id="CHEBI:15378"/>
        <dbReference type="ChEBI" id="CHEBI:28868"/>
        <dbReference type="ChEBI" id="CHEBI:30909"/>
        <dbReference type="ChEBI" id="CHEBI:36702"/>
        <dbReference type="EC" id="3.1.1.4"/>
    </reaction>
    <physiologicalReaction direction="left-to-right" evidence="27">
        <dbReference type="Rhea" id="RHEA:36232"/>
    </physiologicalReaction>
</comment>
<dbReference type="AlphaFoldDB" id="A0A6L2Q9P9"/>
<comment type="catalytic activity">
    <reaction evidence="34">
        <text>1-hexadecanoyl-2-(9Z-octadecenoyl)-sn-glycero-3-phosphoethanolamine + H2O = 1-hexadecanoyl-sn-glycero-3-phosphoethanolamine + (9Z)-octadecenoate + H(+)</text>
        <dbReference type="Rhea" id="RHEA:40911"/>
        <dbReference type="ChEBI" id="CHEBI:15377"/>
        <dbReference type="ChEBI" id="CHEBI:15378"/>
        <dbReference type="ChEBI" id="CHEBI:30823"/>
        <dbReference type="ChEBI" id="CHEBI:73004"/>
        <dbReference type="ChEBI" id="CHEBI:73007"/>
    </reaction>
    <physiologicalReaction direction="left-to-right" evidence="34">
        <dbReference type="Rhea" id="RHEA:40912"/>
    </physiologicalReaction>
</comment>
<proteinExistence type="inferred from homology"/>
<accession>A0A6L2Q9P9</accession>
<comment type="catalytic activity">
    <reaction evidence="26">
        <text>1-hexadecanoyl-2-(9Z-octadecenoyl)-sn-glycero-3-phospho-(1'-sn-glycerol) + H2O = 1-hexadecanoyl-sn-glycero-3-phospho-(1'-sn-glycerol) + (9Z)-octadecenoate + H(+)</text>
        <dbReference type="Rhea" id="RHEA:40919"/>
        <dbReference type="ChEBI" id="CHEBI:15377"/>
        <dbReference type="ChEBI" id="CHEBI:15378"/>
        <dbReference type="ChEBI" id="CHEBI:30823"/>
        <dbReference type="ChEBI" id="CHEBI:72841"/>
        <dbReference type="ChEBI" id="CHEBI:75158"/>
    </reaction>
    <physiologicalReaction direction="left-to-right" evidence="26">
        <dbReference type="Rhea" id="RHEA:40920"/>
    </physiologicalReaction>
</comment>
<feature type="chain" id="PRO_5026832554" description="Phospholipase B1, membrane-associated" evidence="44">
    <location>
        <begin position="22"/>
        <end position="469"/>
    </location>
</feature>
<keyword evidence="6 44" id="KW-0732">Signal</keyword>
<evidence type="ECO:0000256" key="15">
    <source>
        <dbReference type="ARBA" id="ARBA00023422"/>
    </source>
</evidence>
<evidence type="ECO:0000256" key="3">
    <source>
        <dbReference type="ARBA" id="ARBA00015133"/>
    </source>
</evidence>
<evidence type="ECO:0000256" key="37">
    <source>
        <dbReference type="ARBA" id="ARBA00048869"/>
    </source>
</evidence>
<comment type="catalytic activity">
    <reaction evidence="40">
        <text>1,2-dihexadecanoyl-sn-glycero-3-phosphocholine + 2 H2O = sn-glycerol 3-phosphocholine + 2 hexadecanoate + 2 H(+)</text>
        <dbReference type="Rhea" id="RHEA:40975"/>
        <dbReference type="ChEBI" id="CHEBI:7896"/>
        <dbReference type="ChEBI" id="CHEBI:15377"/>
        <dbReference type="ChEBI" id="CHEBI:15378"/>
        <dbReference type="ChEBI" id="CHEBI:16870"/>
        <dbReference type="ChEBI" id="CHEBI:72999"/>
    </reaction>
    <physiologicalReaction direction="left-to-right" evidence="40">
        <dbReference type="Rhea" id="RHEA:40976"/>
    </physiologicalReaction>
</comment>
<keyword evidence="9" id="KW-1133">Transmembrane helix</keyword>
<evidence type="ECO:0000313" key="45">
    <source>
        <dbReference type="EMBL" id="GFG38527.1"/>
    </source>
</evidence>
<comment type="catalytic activity">
    <reaction evidence="31">
        <text>1-octadecanoyl-2-(9Z,12Z)-octadecadienoyl-sn-glycerol + H2O = 1-octadecanoyl-sn-glycerol + (9Z,12Z)-octadecadienoate + H(+)</text>
        <dbReference type="Rhea" id="RHEA:40927"/>
        <dbReference type="ChEBI" id="CHEBI:15377"/>
        <dbReference type="ChEBI" id="CHEBI:15378"/>
        <dbReference type="ChEBI" id="CHEBI:30245"/>
        <dbReference type="ChEBI" id="CHEBI:75550"/>
        <dbReference type="ChEBI" id="CHEBI:77097"/>
    </reaction>
    <physiologicalReaction direction="left-to-right" evidence="31">
        <dbReference type="Rhea" id="RHEA:40928"/>
    </physiologicalReaction>
</comment>
<evidence type="ECO:0000256" key="8">
    <source>
        <dbReference type="ARBA" id="ARBA00022801"/>
    </source>
</evidence>
<evidence type="ECO:0000256" key="9">
    <source>
        <dbReference type="ARBA" id="ARBA00022989"/>
    </source>
</evidence>
<comment type="catalytic activity">
    <reaction evidence="15">
        <text>a 1,2-diacyl-sn-glycero-3-phosphocholine + H2O = a 1-acyl-sn-glycero-3-phosphocholine + a fatty acid + H(+)</text>
        <dbReference type="Rhea" id="RHEA:15801"/>
        <dbReference type="ChEBI" id="CHEBI:15377"/>
        <dbReference type="ChEBI" id="CHEBI:15378"/>
        <dbReference type="ChEBI" id="CHEBI:28868"/>
        <dbReference type="ChEBI" id="CHEBI:57643"/>
        <dbReference type="ChEBI" id="CHEBI:58168"/>
        <dbReference type="EC" id="3.1.1.4"/>
    </reaction>
    <physiologicalReaction direction="left-to-right" evidence="15">
        <dbReference type="Rhea" id="RHEA:15802"/>
    </physiologicalReaction>
</comment>
<comment type="function">
    <text evidence="20">Calcium-independent membrane-associated phospholipase that catalyzes complete diacylation of phospholipids by hydrolyzing both sn-1 and sn-2 fatty acyl chains attached to the glycerol backbone (phospholipase B activity). Has dual phospholipase and lysophospholipase activities toward diacylphospholipids. Preferentially cleaves sn-2 ester bonds over sn-1 bonds. Acts as a lipase toward glycerolipid substrates. Hydrolyzes fatty acyl chains of diacylglycerols with preference for the sn-2 position and of triacylglycerols with not positional selectivity. May also hydrolyze long chain retinyl esters such as retinyl palmitate. May contribute to digestion of dietary phospholipids, glycerolipids and retinoids, facilitating lipid absorption at the brush border.</text>
</comment>
<keyword evidence="7" id="KW-0677">Repeat</keyword>
<dbReference type="Gene3D" id="3.40.50.1110">
    <property type="entry name" value="SGNH hydrolase"/>
    <property type="match status" value="1"/>
</dbReference>
<comment type="catalytic activity">
    <reaction evidence="36">
        <text>1-hexadecanoyl-2-(9Z-octadecenoyl)-sn-glycero-3-phosphocholine + H2O = 1-hexadecanoyl-sn-glycero-3-phosphocholine + (9Z)-octadecenoate + H(+)</text>
        <dbReference type="Rhea" id="RHEA:38779"/>
        <dbReference type="ChEBI" id="CHEBI:15377"/>
        <dbReference type="ChEBI" id="CHEBI:15378"/>
        <dbReference type="ChEBI" id="CHEBI:30823"/>
        <dbReference type="ChEBI" id="CHEBI:72998"/>
        <dbReference type="ChEBI" id="CHEBI:73001"/>
    </reaction>
    <physiologicalReaction direction="left-to-right" evidence="36">
        <dbReference type="Rhea" id="RHEA:38780"/>
    </physiologicalReaction>
</comment>
<dbReference type="PANTHER" id="PTHR21325:SF31">
    <property type="entry name" value="GH22081P-RELATED"/>
    <property type="match status" value="1"/>
</dbReference>
<dbReference type="GO" id="GO:0004623">
    <property type="term" value="F:phospholipase A2 activity"/>
    <property type="evidence" value="ECO:0007669"/>
    <property type="project" value="UniProtKB-EC"/>
</dbReference>
<comment type="catalytic activity">
    <reaction evidence="23">
        <text>1-(9Z-octadecenoyl)-glycerol + H2O = glycerol + (9Z)-octadecenoate + H(+)</text>
        <dbReference type="Rhea" id="RHEA:38487"/>
        <dbReference type="ChEBI" id="CHEBI:15377"/>
        <dbReference type="ChEBI" id="CHEBI:15378"/>
        <dbReference type="ChEBI" id="CHEBI:17754"/>
        <dbReference type="ChEBI" id="CHEBI:30823"/>
        <dbReference type="ChEBI" id="CHEBI:75342"/>
    </reaction>
    <physiologicalReaction direction="left-to-right" evidence="23">
        <dbReference type="Rhea" id="RHEA:38488"/>
    </physiologicalReaction>
</comment>
<evidence type="ECO:0000256" key="7">
    <source>
        <dbReference type="ARBA" id="ARBA00022737"/>
    </source>
</evidence>
<gene>
    <name evidence="45" type="ORF">Cfor_01197</name>
</gene>
<comment type="catalytic activity">
    <reaction evidence="39">
        <text>1-hexadecanoyl-2-(9Z)-octadecenoyl-3-octadecanoyl-sn-glycerol + H2O = 1-hexadecanoyl-3-octadecanoyl-sn-glycerol + (9Z)-octadecenoate + H(+)</text>
        <dbReference type="Rhea" id="RHEA:41103"/>
        <dbReference type="ChEBI" id="CHEBI:15377"/>
        <dbReference type="ChEBI" id="CHEBI:15378"/>
        <dbReference type="ChEBI" id="CHEBI:30823"/>
        <dbReference type="ChEBI" id="CHEBI:77623"/>
        <dbReference type="ChEBI" id="CHEBI:77624"/>
    </reaction>
    <physiologicalReaction direction="left-to-right" evidence="39">
        <dbReference type="Rhea" id="RHEA:41104"/>
    </physiologicalReaction>
</comment>
<dbReference type="EMBL" id="BLKM01012993">
    <property type="protein sequence ID" value="GFG38527.1"/>
    <property type="molecule type" value="Genomic_DNA"/>
</dbReference>
<evidence type="ECO:0000256" key="11">
    <source>
        <dbReference type="ARBA" id="ARBA00023136"/>
    </source>
</evidence>
<evidence type="ECO:0000256" key="32">
    <source>
        <dbReference type="ARBA" id="ARBA00048386"/>
    </source>
</evidence>
<comment type="catalytic activity">
    <reaction evidence="30">
        <text>1-hexadecanoyl-2-(9Z,12Z-octadecadienoyl)-sn-glycero-3-phosphocholine + H2O = 2-(9Z,12Z-octadecadienoyl)-sn-glycero-3-phosphocholine + hexadecanoate + H(+)</text>
        <dbReference type="Rhea" id="RHEA:40971"/>
        <dbReference type="ChEBI" id="CHEBI:7896"/>
        <dbReference type="ChEBI" id="CHEBI:15377"/>
        <dbReference type="ChEBI" id="CHEBI:15378"/>
        <dbReference type="ChEBI" id="CHEBI:73002"/>
        <dbReference type="ChEBI" id="CHEBI:76084"/>
    </reaction>
    <physiologicalReaction direction="left-to-right" evidence="30">
        <dbReference type="Rhea" id="RHEA:40972"/>
    </physiologicalReaction>
</comment>
<name>A0A6L2Q9P9_COPFO</name>
<evidence type="ECO:0000256" key="19">
    <source>
        <dbReference type="ARBA" id="ARBA00033022"/>
    </source>
</evidence>
<dbReference type="Proteomes" id="UP000502823">
    <property type="component" value="Unassembled WGS sequence"/>
</dbReference>
<comment type="catalytic activity">
    <reaction evidence="37">
        <text>1,3-dihexadecanoyl-2-(9Z-octadecenoyl)glycerol + H2O = 1,3-dihexadecanoylglycerol + (9Z)-octadecenoate + H(+)</text>
        <dbReference type="Rhea" id="RHEA:40983"/>
        <dbReference type="ChEBI" id="CHEBI:15377"/>
        <dbReference type="ChEBI" id="CHEBI:15378"/>
        <dbReference type="ChEBI" id="CHEBI:30823"/>
        <dbReference type="ChEBI" id="CHEBI:75688"/>
        <dbReference type="ChEBI" id="CHEBI:77619"/>
    </reaction>
    <physiologicalReaction direction="left-to-right" evidence="37">
        <dbReference type="Rhea" id="RHEA:40984"/>
    </physiologicalReaction>
</comment>
<evidence type="ECO:0000256" key="12">
    <source>
        <dbReference type="ARBA" id="ARBA00023180"/>
    </source>
</evidence>
<evidence type="ECO:0000256" key="4">
    <source>
        <dbReference type="ARBA" id="ARBA00022475"/>
    </source>
</evidence>
<dbReference type="InterPro" id="IPR038885">
    <property type="entry name" value="PLB1"/>
</dbReference>
<reference evidence="46" key="1">
    <citation type="submission" date="2020-01" db="EMBL/GenBank/DDBJ databases">
        <title>Draft genome sequence of the Termite Coptotermes fromosanus.</title>
        <authorList>
            <person name="Itakura S."/>
            <person name="Yosikawa Y."/>
            <person name="Umezawa K."/>
        </authorList>
    </citation>
    <scope>NUCLEOTIDE SEQUENCE [LARGE SCALE GENOMIC DNA]</scope>
</reference>
<evidence type="ECO:0000256" key="42">
    <source>
        <dbReference type="ARBA" id="ARBA00049461"/>
    </source>
</evidence>
<keyword evidence="12" id="KW-0325">Glycoprotein</keyword>
<evidence type="ECO:0000256" key="5">
    <source>
        <dbReference type="ARBA" id="ARBA00022692"/>
    </source>
</evidence>
<comment type="catalytic activity">
    <reaction evidence="21">
        <text>1-hexadecanoyl-2-(9Z)-octadecenoyl-3-octadecanoyl-sn-glycerol + H2O = 2-(9Z-octadecenoyl)-3-octadecanoyl-sn-glycerol + hexadecanoate + H(+)</text>
        <dbReference type="Rhea" id="RHEA:41107"/>
        <dbReference type="ChEBI" id="CHEBI:7896"/>
        <dbReference type="ChEBI" id="CHEBI:15377"/>
        <dbReference type="ChEBI" id="CHEBI:15378"/>
        <dbReference type="ChEBI" id="CHEBI:75558"/>
        <dbReference type="ChEBI" id="CHEBI:77623"/>
    </reaction>
    <physiologicalReaction direction="left-to-right" evidence="21">
        <dbReference type="Rhea" id="RHEA:41108"/>
    </physiologicalReaction>
</comment>
<evidence type="ECO:0000256" key="35">
    <source>
        <dbReference type="ARBA" id="ARBA00048656"/>
    </source>
</evidence>
<evidence type="ECO:0000256" key="24">
    <source>
        <dbReference type="ARBA" id="ARBA00047459"/>
    </source>
</evidence>
<evidence type="ECO:0000256" key="1">
    <source>
        <dbReference type="ARBA" id="ARBA00004247"/>
    </source>
</evidence>
<comment type="caution">
    <text evidence="45">The sequence shown here is derived from an EMBL/GenBank/DDBJ whole genome shotgun (WGS) entry which is preliminary data.</text>
</comment>
<evidence type="ECO:0000256" key="10">
    <source>
        <dbReference type="ARBA" id="ARBA00023098"/>
    </source>
</evidence>
<evidence type="ECO:0000256" key="40">
    <source>
        <dbReference type="ARBA" id="ARBA00049363"/>
    </source>
</evidence>
<evidence type="ECO:0000256" key="20">
    <source>
        <dbReference type="ARBA" id="ARBA00045916"/>
    </source>
</evidence>
<comment type="catalytic activity">
    <reaction evidence="14">
        <text>1-hexadecanoyl-2-(9Z,12Z-octadecadienoyl)-sn-glycero-3-phosphocholine + H2O = (9Z,12Z)-octadecadienoate + 1-hexadecanoyl-sn-glycero-3-phosphocholine + H(+)</text>
        <dbReference type="Rhea" id="RHEA:40811"/>
        <dbReference type="ChEBI" id="CHEBI:15377"/>
        <dbReference type="ChEBI" id="CHEBI:15378"/>
        <dbReference type="ChEBI" id="CHEBI:30245"/>
        <dbReference type="ChEBI" id="CHEBI:72998"/>
        <dbReference type="ChEBI" id="CHEBI:73002"/>
    </reaction>
    <physiologicalReaction direction="left-to-right" evidence="14">
        <dbReference type="Rhea" id="RHEA:40812"/>
    </physiologicalReaction>
</comment>
<comment type="catalytic activity">
    <reaction evidence="42">
        <text>2-(9Z-octadecenoyl)-glycerol + H2O = glycerol + (9Z)-octadecenoate + H(+)</text>
        <dbReference type="Rhea" id="RHEA:38491"/>
        <dbReference type="ChEBI" id="CHEBI:15377"/>
        <dbReference type="ChEBI" id="CHEBI:15378"/>
        <dbReference type="ChEBI" id="CHEBI:17754"/>
        <dbReference type="ChEBI" id="CHEBI:30823"/>
        <dbReference type="ChEBI" id="CHEBI:73990"/>
    </reaction>
    <physiologicalReaction direction="left-to-right" evidence="42">
        <dbReference type="Rhea" id="RHEA:38492"/>
    </physiologicalReaction>
</comment>
<dbReference type="InterPro" id="IPR035547">
    <property type="entry name" value="Phospholipase_B"/>
</dbReference>
<dbReference type="GO" id="GO:0006644">
    <property type="term" value="P:phospholipid metabolic process"/>
    <property type="evidence" value="ECO:0007669"/>
    <property type="project" value="TreeGrafter"/>
</dbReference>
<keyword evidence="11" id="KW-0472">Membrane</keyword>
<evidence type="ECO:0000256" key="33">
    <source>
        <dbReference type="ARBA" id="ARBA00048454"/>
    </source>
</evidence>
<evidence type="ECO:0000256" key="21">
    <source>
        <dbReference type="ARBA" id="ARBA00047324"/>
    </source>
</evidence>
<feature type="region of interest" description="Disordered" evidence="43">
    <location>
        <begin position="51"/>
        <end position="79"/>
    </location>
</feature>
<evidence type="ECO:0000256" key="44">
    <source>
        <dbReference type="SAM" id="SignalP"/>
    </source>
</evidence>
<keyword evidence="8" id="KW-0378">Hydrolase</keyword>
<dbReference type="OrthoDB" id="10265800at2759"/>
<dbReference type="FunFam" id="3.40.50.1110:FF:000005">
    <property type="entry name" value="Phospholipase B1"/>
    <property type="match status" value="1"/>
</dbReference>
<dbReference type="CDD" id="cd01824">
    <property type="entry name" value="Phospholipase_B_like"/>
    <property type="match status" value="1"/>
</dbReference>
<evidence type="ECO:0000256" key="41">
    <source>
        <dbReference type="ARBA" id="ARBA00049372"/>
    </source>
</evidence>
<keyword evidence="10" id="KW-0443">Lipid metabolism</keyword>
<feature type="signal peptide" evidence="44">
    <location>
        <begin position="1"/>
        <end position="21"/>
    </location>
</feature>
<evidence type="ECO:0000256" key="34">
    <source>
        <dbReference type="ARBA" id="ARBA00048613"/>
    </source>
</evidence>
<evidence type="ECO:0000256" key="2">
    <source>
        <dbReference type="ARBA" id="ARBA00009979"/>
    </source>
</evidence>
<protein>
    <recommendedName>
        <fullName evidence="3">Phospholipase B1, membrane-associated</fullName>
    </recommendedName>
    <alternativeName>
        <fullName evidence="16">Lysophospholipase</fullName>
    </alternativeName>
    <alternativeName>
        <fullName evidence="17">Phospholipase A2</fullName>
    </alternativeName>
    <alternativeName>
        <fullName evidence="19">Phospholipase B/lipase</fullName>
    </alternativeName>
    <alternativeName>
        <fullName evidence="18">Triacylglycerol lipase</fullName>
    </alternativeName>
</protein>
<comment type="catalytic activity">
    <reaction evidence="25">
        <text>2,3-di-(9Z)-octadecenoyl-sn-glycerol + H2O = 3-(9Z-octadecenoyl)-sn-glycerol + (9Z)-octadecenoate + H(+)</text>
        <dbReference type="Rhea" id="RHEA:42604"/>
        <dbReference type="ChEBI" id="CHEBI:15377"/>
        <dbReference type="ChEBI" id="CHEBI:15378"/>
        <dbReference type="ChEBI" id="CHEBI:30823"/>
        <dbReference type="ChEBI" id="CHEBI:75824"/>
        <dbReference type="ChEBI" id="CHEBI:75938"/>
    </reaction>
    <physiologicalReaction direction="left-to-right" evidence="25">
        <dbReference type="Rhea" id="RHEA:42605"/>
    </physiologicalReaction>
</comment>
<comment type="catalytic activity">
    <reaction evidence="38">
        <text>1-O-hexadecyl-2-(9Z)-octadecenoyl-sn-glycero-3-phosphocholine + H2O = 1-O-hexadecyl-sn-glycero-3-phosphocholine + (9Z)-octadecenoate + H(+)</text>
        <dbReference type="Rhea" id="RHEA:40915"/>
        <dbReference type="ChEBI" id="CHEBI:15377"/>
        <dbReference type="ChEBI" id="CHEBI:15378"/>
        <dbReference type="ChEBI" id="CHEBI:30823"/>
        <dbReference type="ChEBI" id="CHEBI:34112"/>
        <dbReference type="ChEBI" id="CHEBI:64496"/>
    </reaction>
    <physiologicalReaction direction="left-to-right" evidence="38">
        <dbReference type="Rhea" id="RHEA:40916"/>
    </physiologicalReaction>
</comment>
<keyword evidence="46" id="KW-1185">Reference proteome</keyword>
<evidence type="ECO:0000256" key="26">
    <source>
        <dbReference type="ARBA" id="ARBA00048015"/>
    </source>
</evidence>
<evidence type="ECO:0000256" key="22">
    <source>
        <dbReference type="ARBA" id="ARBA00047363"/>
    </source>
</evidence>
<evidence type="ECO:0000256" key="36">
    <source>
        <dbReference type="ARBA" id="ARBA00048699"/>
    </source>
</evidence>
<organism evidence="45 46">
    <name type="scientific">Coptotermes formosanus</name>
    <name type="common">Formosan subterranean termite</name>
    <dbReference type="NCBI Taxonomy" id="36987"/>
    <lineage>
        <taxon>Eukaryota</taxon>
        <taxon>Metazoa</taxon>
        <taxon>Ecdysozoa</taxon>
        <taxon>Arthropoda</taxon>
        <taxon>Hexapoda</taxon>
        <taxon>Insecta</taxon>
        <taxon>Pterygota</taxon>
        <taxon>Neoptera</taxon>
        <taxon>Polyneoptera</taxon>
        <taxon>Dictyoptera</taxon>
        <taxon>Blattodea</taxon>
        <taxon>Blattoidea</taxon>
        <taxon>Termitoidae</taxon>
        <taxon>Rhinotermitidae</taxon>
        <taxon>Coptotermes</taxon>
    </lineage>
</organism>
<comment type="catalytic activity">
    <reaction evidence="33">
        <text>a 1-acyl-sn-glycero-3-phosphocholine + H2O = sn-glycerol 3-phosphocholine + a fatty acid + H(+)</text>
        <dbReference type="Rhea" id="RHEA:15177"/>
        <dbReference type="ChEBI" id="CHEBI:15377"/>
        <dbReference type="ChEBI" id="CHEBI:15378"/>
        <dbReference type="ChEBI" id="CHEBI:16870"/>
        <dbReference type="ChEBI" id="CHEBI:28868"/>
        <dbReference type="ChEBI" id="CHEBI:58168"/>
        <dbReference type="EC" id="3.1.1.5"/>
    </reaction>
    <physiologicalReaction direction="left-to-right" evidence="33">
        <dbReference type="Rhea" id="RHEA:15178"/>
    </physiologicalReaction>
</comment>
<comment type="subcellular location">
    <subcellularLocation>
        <location evidence="1">Apical cell membrane</location>
        <topology evidence="1">Single-pass type I membrane protein</topology>
    </subcellularLocation>
</comment>
<evidence type="ECO:0000256" key="38">
    <source>
        <dbReference type="ARBA" id="ARBA00048872"/>
    </source>
</evidence>
<evidence type="ECO:0000256" key="23">
    <source>
        <dbReference type="ARBA" id="ARBA00047438"/>
    </source>
</evidence>
<keyword evidence="5" id="KW-0812">Transmembrane</keyword>
<evidence type="ECO:0000256" key="25">
    <source>
        <dbReference type="ARBA" id="ARBA00048011"/>
    </source>
</evidence>
<evidence type="ECO:0000256" key="6">
    <source>
        <dbReference type="ARBA" id="ARBA00022729"/>
    </source>
</evidence>
<dbReference type="PANTHER" id="PTHR21325">
    <property type="entry name" value="PHOSPHOLIPASE B, PLB1"/>
    <property type="match status" value="1"/>
</dbReference>
<evidence type="ECO:0000256" key="39">
    <source>
        <dbReference type="ARBA" id="ARBA00048939"/>
    </source>
</evidence>
<keyword evidence="4" id="KW-1003">Cell membrane</keyword>
<comment type="catalytic activity">
    <reaction evidence="32">
        <text>1,2,3-tri-(9Z-octadecenoyl)-glycerol + H2O = di-(9Z)-octadecenoylglycerol + (9Z)-octadecenoate + H(+)</text>
        <dbReference type="Rhea" id="RHEA:38575"/>
        <dbReference type="ChEBI" id="CHEBI:15377"/>
        <dbReference type="ChEBI" id="CHEBI:15378"/>
        <dbReference type="ChEBI" id="CHEBI:30823"/>
        <dbReference type="ChEBI" id="CHEBI:53753"/>
        <dbReference type="ChEBI" id="CHEBI:75945"/>
    </reaction>
    <physiologicalReaction direction="left-to-right" evidence="32">
        <dbReference type="Rhea" id="RHEA:38576"/>
    </physiologicalReaction>
</comment>
<dbReference type="GO" id="GO:0004622">
    <property type="term" value="F:phosphatidylcholine lysophospholipase activity"/>
    <property type="evidence" value="ECO:0007669"/>
    <property type="project" value="UniProtKB-EC"/>
</dbReference>
<comment type="similarity">
    <text evidence="2">Belongs to the 'GDSL' lipolytic enzyme family. Phospholipase B1 subfamily.</text>
</comment>
<dbReference type="InParanoid" id="A0A6L2Q9P9"/>
<dbReference type="GO" id="GO:0016324">
    <property type="term" value="C:apical plasma membrane"/>
    <property type="evidence" value="ECO:0007669"/>
    <property type="project" value="UniProtKB-SubCell"/>
</dbReference>
<evidence type="ECO:0000256" key="27">
    <source>
        <dbReference type="ARBA" id="ARBA00048049"/>
    </source>
</evidence>
<comment type="catalytic activity">
    <reaction evidence="29">
        <text>1,2-dihexadecanoyl-sn-glycero-3-phosphocholine + H2O = 1-hexadecanoyl-sn-glycero-3-phosphocholine + hexadecanoate + H(+)</text>
        <dbReference type="Rhea" id="RHEA:41223"/>
        <dbReference type="ChEBI" id="CHEBI:7896"/>
        <dbReference type="ChEBI" id="CHEBI:15377"/>
        <dbReference type="ChEBI" id="CHEBI:15378"/>
        <dbReference type="ChEBI" id="CHEBI:72998"/>
        <dbReference type="ChEBI" id="CHEBI:72999"/>
    </reaction>
    <physiologicalReaction direction="left-to-right" evidence="29">
        <dbReference type="Rhea" id="RHEA:41224"/>
    </physiologicalReaction>
</comment>
<evidence type="ECO:0000313" key="46">
    <source>
        <dbReference type="Proteomes" id="UP000502823"/>
    </source>
</evidence>
<evidence type="ECO:0000256" key="16">
    <source>
        <dbReference type="ARBA" id="ARBA00029723"/>
    </source>
</evidence>
<dbReference type="SUPFAM" id="SSF52266">
    <property type="entry name" value="SGNH hydrolase"/>
    <property type="match status" value="1"/>
</dbReference>
<dbReference type="InterPro" id="IPR036514">
    <property type="entry name" value="SGNH_hydro_sf"/>
</dbReference>
<evidence type="ECO:0000256" key="43">
    <source>
        <dbReference type="SAM" id="MobiDB-lite"/>
    </source>
</evidence>
<comment type="catalytic activity">
    <reaction evidence="28">
        <text>1,2-di-(9Z-octadecenoyl)-sn-glycero-3-phosphocholine + H2O = 1-(9Z-octadecenoyl)-sn-glycero-3-phosphocholine + (9Z)-octadecenoate + H(+)</text>
        <dbReference type="Rhea" id="RHEA:40923"/>
        <dbReference type="ChEBI" id="CHEBI:15377"/>
        <dbReference type="ChEBI" id="CHEBI:15378"/>
        <dbReference type="ChEBI" id="CHEBI:28610"/>
        <dbReference type="ChEBI" id="CHEBI:30823"/>
        <dbReference type="ChEBI" id="CHEBI:74669"/>
    </reaction>
    <physiologicalReaction direction="left-to-right" evidence="28">
        <dbReference type="Rhea" id="RHEA:40924"/>
    </physiologicalReaction>
</comment>
<comment type="catalytic activity">
    <reaction evidence="41">
        <text>1,3-di-(9Z-octadecenoyl)-glycerol + H2O = 1-(9Z-octadecenoyl)-glycerol + (9Z)-octadecenoate + H(+)</text>
        <dbReference type="Rhea" id="RHEA:39939"/>
        <dbReference type="ChEBI" id="CHEBI:15377"/>
        <dbReference type="ChEBI" id="CHEBI:15378"/>
        <dbReference type="ChEBI" id="CHEBI:30823"/>
        <dbReference type="ChEBI" id="CHEBI:75342"/>
        <dbReference type="ChEBI" id="CHEBI:75735"/>
    </reaction>
    <physiologicalReaction direction="left-to-right" evidence="41">
        <dbReference type="Rhea" id="RHEA:39940"/>
    </physiologicalReaction>
</comment>
<evidence type="ECO:0000256" key="30">
    <source>
        <dbReference type="ARBA" id="ARBA00048362"/>
    </source>
</evidence>
<dbReference type="GO" id="GO:0004806">
    <property type="term" value="F:triacylglycerol lipase activity"/>
    <property type="evidence" value="ECO:0007669"/>
    <property type="project" value="UniProtKB-EC"/>
</dbReference>
<evidence type="ECO:0000256" key="13">
    <source>
        <dbReference type="ARBA" id="ARBA00023369"/>
    </source>
</evidence>
<comment type="catalytic activity">
    <reaction evidence="35">
        <text>1-hexadecanoyl-sn-glycero-3-phosphocholine + H2O = sn-glycerol 3-phosphocholine + hexadecanoate + H(+)</text>
        <dbReference type="Rhea" id="RHEA:40435"/>
        <dbReference type="ChEBI" id="CHEBI:7896"/>
        <dbReference type="ChEBI" id="CHEBI:15377"/>
        <dbReference type="ChEBI" id="CHEBI:15378"/>
        <dbReference type="ChEBI" id="CHEBI:16870"/>
        <dbReference type="ChEBI" id="CHEBI:72998"/>
    </reaction>
    <physiologicalReaction direction="left-to-right" evidence="35">
        <dbReference type="Rhea" id="RHEA:40436"/>
    </physiologicalReaction>
</comment>
<sequence>MRITWLVLLTIPAILWVRAQTQSRLVQWLDKQYEAIRRDLVMGLIQRGSASKRGIATTGKPSSGSTNPESVNTAPQRGKSLRVTSQYFNNKFQEPVAEDIPFPCDTAPGSPGARSATRPTSVHRLRPGDIDVIGAMGDSLTAGSSTAATNLAELIIENRGMSWSGGGESTWREYLTLPNILKKFNPSLIGYAVRDSLGFQKSSQFNVAEPFGITSDMPFQAELLVKRMRSDKRVDYENDWKMVTIMIGANDFCCHMCYLQNFSVTPQLHKNSLTKALDYLRDNMPRTIVNLVVPPQLTKVQEYRGKPVICSLINKIECPCMFGSRWEYLKENFAQIIREVQEIELQLAMSSQYNSNDSFAVVGHPFLVDASIPSKKTARGEITDFSFLAEDCFHFSQKTHASGQFSCLSLTVTRDLLVMYCVTVRVTLRLSFSVSLSWCRAPRILMLVNLLSFPRHAPLLTSGWVCQLS</sequence>
<dbReference type="InterPro" id="IPR001087">
    <property type="entry name" value="GDSL"/>
</dbReference>
<comment type="catalytic activity">
    <reaction evidence="24">
        <text>1-hexadecanoyl-2-(9Z)-octadecenoyl-3-octadecanoyl-sn-glycerol + H2O = 1-hexadecanoyl-2-(9Z-octadecenoyl)-sn-glycerol + octadecanoate + H(+)</text>
        <dbReference type="Rhea" id="RHEA:41111"/>
        <dbReference type="ChEBI" id="CHEBI:15377"/>
        <dbReference type="ChEBI" id="CHEBI:15378"/>
        <dbReference type="ChEBI" id="CHEBI:25629"/>
        <dbReference type="ChEBI" id="CHEBI:75466"/>
        <dbReference type="ChEBI" id="CHEBI:77623"/>
    </reaction>
    <physiologicalReaction direction="left-to-right" evidence="24">
        <dbReference type="Rhea" id="RHEA:41112"/>
    </physiologicalReaction>
</comment>
<feature type="compositionally biased region" description="Polar residues" evidence="43">
    <location>
        <begin position="59"/>
        <end position="75"/>
    </location>
</feature>